<evidence type="ECO:0000256" key="1">
    <source>
        <dbReference type="ARBA" id="ARBA00006955"/>
    </source>
</evidence>
<dbReference type="AlphaFoldDB" id="G7IME4"/>
<dbReference type="GO" id="GO:0005634">
    <property type="term" value="C:nucleus"/>
    <property type="evidence" value="ECO:0000318"/>
    <property type="project" value="GO_Central"/>
</dbReference>
<dbReference type="HOGENOM" id="CLU_020695_13_3_1"/>
<dbReference type="GO" id="GO:0005737">
    <property type="term" value="C:cytoplasm"/>
    <property type="evidence" value="ECO:0000318"/>
    <property type="project" value="GO_Central"/>
</dbReference>
<dbReference type="EMBL" id="PSQE01000002">
    <property type="protein sequence ID" value="RHN76444.1"/>
    <property type="molecule type" value="Genomic_DNA"/>
</dbReference>
<evidence type="ECO:0000256" key="7">
    <source>
        <dbReference type="RuleBase" id="RU000383"/>
    </source>
</evidence>
<dbReference type="STRING" id="3880.G7IME4"/>
<dbReference type="SUPFAM" id="SSF47954">
    <property type="entry name" value="Cyclin-like"/>
    <property type="match status" value="2"/>
</dbReference>
<evidence type="ECO:0000313" key="12">
    <source>
        <dbReference type="EMBL" id="RHN76444.1"/>
    </source>
</evidence>
<dbReference type="SMART" id="SM00385">
    <property type="entry name" value="CYCLIN"/>
    <property type="match status" value="2"/>
</dbReference>
<dbReference type="PaxDb" id="3880-AES68059"/>
<dbReference type="InterPro" id="IPR004367">
    <property type="entry name" value="Cyclin_C-dom"/>
</dbReference>
<reference evidence="11 14" key="2">
    <citation type="journal article" date="2014" name="BMC Genomics">
        <title>An improved genome release (version Mt4.0) for the model legume Medicago truncatula.</title>
        <authorList>
            <person name="Tang H."/>
            <person name="Krishnakumar V."/>
            <person name="Bidwell S."/>
            <person name="Rosen B."/>
            <person name="Chan A."/>
            <person name="Zhou S."/>
            <person name="Gentzbittel L."/>
            <person name="Childs K.L."/>
            <person name="Yandell M."/>
            <person name="Gundlach H."/>
            <person name="Mayer K.F."/>
            <person name="Schwartz D.C."/>
            <person name="Town C.D."/>
        </authorList>
    </citation>
    <scope>GENOME REANNOTATION</scope>
    <source>
        <strain evidence="13 14">cv. Jemalong A17</strain>
    </source>
</reference>
<feature type="domain" description="Cyclin C-terminal" evidence="10">
    <location>
        <begin position="299"/>
        <end position="422"/>
    </location>
</feature>
<evidence type="ECO:0000259" key="9">
    <source>
        <dbReference type="SMART" id="SM00385"/>
    </source>
</evidence>
<evidence type="ECO:0000256" key="8">
    <source>
        <dbReference type="SAM" id="MobiDB-lite"/>
    </source>
</evidence>
<dbReference type="InterPro" id="IPR039361">
    <property type="entry name" value="Cyclin"/>
</dbReference>
<dbReference type="FunFam" id="1.10.472.10:FF:000013">
    <property type="entry name" value="Cyclin A1"/>
    <property type="match status" value="1"/>
</dbReference>
<gene>
    <name evidence="13" type="primary">11430006</name>
    <name evidence="11" type="ordered locus">MTR_2g102550</name>
    <name evidence="12" type="ORF">MtrunA17_Chr2g0332181</name>
</gene>
<dbReference type="Proteomes" id="UP000002051">
    <property type="component" value="Chromosome 2"/>
</dbReference>
<reference evidence="11 14" key="1">
    <citation type="journal article" date="2011" name="Nature">
        <title>The Medicago genome provides insight into the evolution of rhizobial symbioses.</title>
        <authorList>
            <person name="Young N.D."/>
            <person name="Debelle F."/>
            <person name="Oldroyd G.E."/>
            <person name="Geurts R."/>
            <person name="Cannon S.B."/>
            <person name="Udvardi M.K."/>
            <person name="Benedito V.A."/>
            <person name="Mayer K.F."/>
            <person name="Gouzy J."/>
            <person name="Schoof H."/>
            <person name="Van de Peer Y."/>
            <person name="Proost S."/>
            <person name="Cook D.R."/>
            <person name="Meyers B.C."/>
            <person name="Spannagl M."/>
            <person name="Cheung F."/>
            <person name="De Mita S."/>
            <person name="Krishnakumar V."/>
            <person name="Gundlach H."/>
            <person name="Zhou S."/>
            <person name="Mudge J."/>
            <person name="Bharti A.K."/>
            <person name="Murray J.D."/>
            <person name="Naoumkina M.A."/>
            <person name="Rosen B."/>
            <person name="Silverstein K.A."/>
            <person name="Tang H."/>
            <person name="Rombauts S."/>
            <person name="Zhao P.X."/>
            <person name="Zhou P."/>
            <person name="Barbe V."/>
            <person name="Bardou P."/>
            <person name="Bechner M."/>
            <person name="Bellec A."/>
            <person name="Berger A."/>
            <person name="Berges H."/>
            <person name="Bidwell S."/>
            <person name="Bisseling T."/>
            <person name="Choisne N."/>
            <person name="Couloux A."/>
            <person name="Denny R."/>
            <person name="Deshpande S."/>
            <person name="Dai X."/>
            <person name="Doyle J.J."/>
            <person name="Dudez A.M."/>
            <person name="Farmer A.D."/>
            <person name="Fouteau S."/>
            <person name="Franken C."/>
            <person name="Gibelin C."/>
            <person name="Gish J."/>
            <person name="Goldstein S."/>
            <person name="Gonzalez A.J."/>
            <person name="Green P.J."/>
            <person name="Hallab A."/>
            <person name="Hartog M."/>
            <person name="Hua A."/>
            <person name="Humphray S.J."/>
            <person name="Jeong D.H."/>
            <person name="Jing Y."/>
            <person name="Jocker A."/>
            <person name="Kenton S.M."/>
            <person name="Kim D.J."/>
            <person name="Klee K."/>
            <person name="Lai H."/>
            <person name="Lang C."/>
            <person name="Lin S."/>
            <person name="Macmil S.L."/>
            <person name="Magdelenat G."/>
            <person name="Matthews L."/>
            <person name="McCorrison J."/>
            <person name="Monaghan E.L."/>
            <person name="Mun J.H."/>
            <person name="Najar F.Z."/>
            <person name="Nicholson C."/>
            <person name="Noirot C."/>
            <person name="O'Bleness M."/>
            <person name="Paule C.R."/>
            <person name="Poulain J."/>
            <person name="Prion F."/>
            <person name="Qin B."/>
            <person name="Qu C."/>
            <person name="Retzel E.F."/>
            <person name="Riddle C."/>
            <person name="Sallet E."/>
            <person name="Samain S."/>
            <person name="Samson N."/>
            <person name="Sanders I."/>
            <person name="Saurat O."/>
            <person name="Scarpelli C."/>
            <person name="Schiex T."/>
            <person name="Segurens B."/>
            <person name="Severin A.J."/>
            <person name="Sherrier D.J."/>
            <person name="Shi R."/>
            <person name="Sims S."/>
            <person name="Singer S.R."/>
            <person name="Sinharoy S."/>
            <person name="Sterck L."/>
            <person name="Viollet A."/>
            <person name="Wang B.B."/>
            <person name="Wang K."/>
            <person name="Wang M."/>
            <person name="Wang X."/>
            <person name="Warfsmann J."/>
            <person name="Weissenbach J."/>
            <person name="White D.D."/>
            <person name="White J.D."/>
            <person name="Wiley G.B."/>
            <person name="Wincker P."/>
            <person name="Xing Y."/>
            <person name="Yang L."/>
            <person name="Yao Z."/>
            <person name="Ying F."/>
            <person name="Zhai J."/>
            <person name="Zhou L."/>
            <person name="Zuber A."/>
            <person name="Denarie J."/>
            <person name="Dixon R.A."/>
            <person name="May G.D."/>
            <person name="Schwartz D.C."/>
            <person name="Rogers J."/>
            <person name="Quetier F."/>
            <person name="Town C.D."/>
            <person name="Roe B.A."/>
        </authorList>
    </citation>
    <scope>NUCLEOTIDE SEQUENCE [LARGE SCALE GENOMIC DNA]</scope>
    <source>
        <strain evidence="11">A17</strain>
        <strain evidence="13 14">cv. Jemalong A17</strain>
    </source>
</reference>
<evidence type="ECO:0000313" key="11">
    <source>
        <dbReference type="EMBL" id="AES68059.2"/>
    </source>
</evidence>
<sequence>MKKDKSVSSKAGEVPVRLTRARAAALSATGQLPPLKDVAQESQKHPQGANSERAVSDDTCLPRKKRAALEDVTNIYQAKKTKLTKPDQLNVSTEVPSVSFEDNAPSNLIGGQTSEPSAQPLISQAKAASQTDAAKKDSDSKLLNAPKDPDIPNIDADIEDPQLCSFYAADIYDNLRVAELSRRPHPNFMETVQRDITPGMRAILIDWLVEVSEQFNLQANTLYLTVYLIDWFLSKNSIEIKRLQLLGITCMLIASKYEEINANHIEDFCVMTDNTYTREEVLNMEIQVLKSSAYQLSAPTTKHFLRRFLRAAQASYQRPSVELEYLANYLAELTLMNYGFLNFFPSMIAASAVFLARWTLDQSRHPWNPTLEHYASYKASDLKATVLALQNLQLNSDDCPYPAIRTKYRQSKFHGVAVLSSPTLPETMF</sequence>
<protein>
    <recommendedName>
        <fullName evidence="6">B-like cyclin</fullName>
    </recommendedName>
</protein>
<dbReference type="GO" id="GO:0051301">
    <property type="term" value="P:cell division"/>
    <property type="evidence" value="ECO:0007669"/>
    <property type="project" value="UniProtKB-KW"/>
</dbReference>
<dbReference type="FunFam" id="1.10.472.10:FF:000167">
    <property type="entry name" value="Mitotic cyclin 6"/>
    <property type="match status" value="1"/>
</dbReference>
<evidence type="ECO:0000256" key="4">
    <source>
        <dbReference type="ARBA" id="ARBA00023127"/>
    </source>
</evidence>
<reference evidence="12" key="4">
    <citation type="journal article" date="2018" name="Nat. Plants">
        <title>Whole-genome landscape of Medicago truncatula symbiotic genes.</title>
        <authorList>
            <person name="Pecrix Y."/>
            <person name="Gamas P."/>
            <person name="Carrere S."/>
        </authorList>
    </citation>
    <scope>NUCLEOTIDE SEQUENCE</scope>
    <source>
        <tissue evidence="12">Leaves</tissue>
    </source>
</reference>
<feature type="domain" description="Cyclin-like" evidence="9">
    <location>
        <begin position="206"/>
        <end position="290"/>
    </location>
</feature>
<dbReference type="CDD" id="cd20506">
    <property type="entry name" value="CYCLIN_AtCycA-like_rpt2"/>
    <property type="match status" value="1"/>
</dbReference>
<keyword evidence="5" id="KW-0131">Cell cycle</keyword>
<evidence type="ECO:0000256" key="3">
    <source>
        <dbReference type="ARBA" id="ARBA00022618"/>
    </source>
</evidence>
<evidence type="ECO:0000256" key="6">
    <source>
        <dbReference type="ARBA" id="ARBA00032263"/>
    </source>
</evidence>
<name>G7IME4_MEDTR</name>
<keyword evidence="4 7" id="KW-0195">Cyclin</keyword>
<feature type="domain" description="Cyclin-like" evidence="9">
    <location>
        <begin position="303"/>
        <end position="391"/>
    </location>
</feature>
<dbReference type="Pfam" id="PF00134">
    <property type="entry name" value="Cyclin_N"/>
    <property type="match status" value="1"/>
</dbReference>
<dbReference type="PIRSF" id="PIRSF001771">
    <property type="entry name" value="Cyclin_A_B_D_E"/>
    <property type="match status" value="1"/>
</dbReference>
<dbReference type="InterPro" id="IPR046965">
    <property type="entry name" value="Cyclin_A/B-like"/>
</dbReference>
<evidence type="ECO:0000259" key="10">
    <source>
        <dbReference type="SMART" id="SM01332"/>
    </source>
</evidence>
<dbReference type="GO" id="GO:0000307">
    <property type="term" value="C:cyclin-dependent protein kinase holoenzyme complex"/>
    <property type="evidence" value="ECO:0000318"/>
    <property type="project" value="GO_Central"/>
</dbReference>
<organism evidence="11 14">
    <name type="scientific">Medicago truncatula</name>
    <name type="common">Barrel medic</name>
    <name type="synonym">Medicago tribuloides</name>
    <dbReference type="NCBI Taxonomy" id="3880"/>
    <lineage>
        <taxon>Eukaryota</taxon>
        <taxon>Viridiplantae</taxon>
        <taxon>Streptophyta</taxon>
        <taxon>Embryophyta</taxon>
        <taxon>Tracheophyta</taxon>
        <taxon>Spermatophyta</taxon>
        <taxon>Magnoliopsida</taxon>
        <taxon>eudicotyledons</taxon>
        <taxon>Gunneridae</taxon>
        <taxon>Pentapetalae</taxon>
        <taxon>rosids</taxon>
        <taxon>fabids</taxon>
        <taxon>Fabales</taxon>
        <taxon>Fabaceae</taxon>
        <taxon>Papilionoideae</taxon>
        <taxon>50 kb inversion clade</taxon>
        <taxon>NPAAA clade</taxon>
        <taxon>Hologalegina</taxon>
        <taxon>IRL clade</taxon>
        <taxon>Trifolieae</taxon>
        <taxon>Medicago</taxon>
    </lineage>
</organism>
<keyword evidence="14" id="KW-1185">Reference proteome</keyword>
<dbReference type="eggNOG" id="KOG0654">
    <property type="taxonomic scope" value="Eukaryota"/>
</dbReference>
<reference evidence="13" key="3">
    <citation type="submission" date="2015-04" db="UniProtKB">
        <authorList>
            <consortium name="EnsemblPlants"/>
        </authorList>
    </citation>
    <scope>IDENTIFICATION</scope>
    <source>
        <strain evidence="13">cv. Jemalong A17</strain>
    </source>
</reference>
<evidence type="ECO:0000313" key="13">
    <source>
        <dbReference type="EnsemblPlants" id="AES68059"/>
    </source>
</evidence>
<dbReference type="GO" id="GO:0000082">
    <property type="term" value="P:G1/S transition of mitotic cell cycle"/>
    <property type="evidence" value="ECO:0000318"/>
    <property type="project" value="GO_Central"/>
</dbReference>
<proteinExistence type="inferred from homology"/>
<dbReference type="InterPro" id="IPR013763">
    <property type="entry name" value="Cyclin-like_dom"/>
</dbReference>
<dbReference type="Gene3D" id="1.10.472.10">
    <property type="entry name" value="Cyclin-like"/>
    <property type="match status" value="2"/>
</dbReference>
<comment type="subunit">
    <text evidence="2">Interacts with the CDC2 protein kinase to form a serine/threonine kinase holoenzyme complex also known as maturation promoting factor (MPF). The cyclin subunit imparts substrate specificity to the complex.</text>
</comment>
<dbReference type="PANTHER" id="PTHR10177">
    <property type="entry name" value="CYCLINS"/>
    <property type="match status" value="1"/>
</dbReference>
<dbReference type="EMBL" id="CM001218">
    <property type="protein sequence ID" value="AES68059.2"/>
    <property type="molecule type" value="Genomic_DNA"/>
</dbReference>
<dbReference type="GO" id="GO:0016538">
    <property type="term" value="F:cyclin-dependent protein serine/threonine kinase regulator activity"/>
    <property type="evidence" value="ECO:0000318"/>
    <property type="project" value="GO_Central"/>
</dbReference>
<evidence type="ECO:0000313" key="14">
    <source>
        <dbReference type="Proteomes" id="UP000002051"/>
    </source>
</evidence>
<dbReference type="InterPro" id="IPR036915">
    <property type="entry name" value="Cyclin-like_sf"/>
</dbReference>
<accession>G7IME4</accession>
<dbReference type="Proteomes" id="UP000265566">
    <property type="component" value="Chromosome 2"/>
</dbReference>
<feature type="region of interest" description="Disordered" evidence="8">
    <location>
        <begin position="25"/>
        <end position="64"/>
    </location>
</feature>
<feature type="region of interest" description="Disordered" evidence="8">
    <location>
        <begin position="96"/>
        <end position="154"/>
    </location>
</feature>
<feature type="compositionally biased region" description="Polar residues" evidence="8">
    <location>
        <begin position="104"/>
        <end position="132"/>
    </location>
</feature>
<evidence type="ECO:0000256" key="2">
    <source>
        <dbReference type="ARBA" id="ARBA00011177"/>
    </source>
</evidence>
<dbReference type="Pfam" id="PF02984">
    <property type="entry name" value="Cyclin_C"/>
    <property type="match status" value="1"/>
</dbReference>
<dbReference type="SMART" id="SM01332">
    <property type="entry name" value="Cyclin_C"/>
    <property type="match status" value="1"/>
</dbReference>
<dbReference type="OrthoDB" id="5590282at2759"/>
<evidence type="ECO:0000256" key="5">
    <source>
        <dbReference type="ARBA" id="ARBA00023306"/>
    </source>
</evidence>
<keyword evidence="3" id="KW-0132">Cell division</keyword>
<dbReference type="EnsemblPlants" id="AES68059">
    <property type="protein sequence ID" value="AES68059"/>
    <property type="gene ID" value="MTR_2g102550"/>
</dbReference>
<dbReference type="KEGG" id="mtr:11430006"/>
<dbReference type="Gramene" id="rna12770">
    <property type="protein sequence ID" value="RHN76444.1"/>
    <property type="gene ID" value="gene12770"/>
</dbReference>
<dbReference type="InterPro" id="IPR006671">
    <property type="entry name" value="Cyclin_N"/>
</dbReference>
<comment type="similarity">
    <text evidence="1">Belongs to the cyclin family. Cyclin AB subfamily.</text>
</comment>